<feature type="compositionally biased region" description="Basic residues" evidence="8">
    <location>
        <begin position="44"/>
        <end position="56"/>
    </location>
</feature>
<evidence type="ECO:0000313" key="10">
    <source>
        <dbReference type="Proteomes" id="UP001306508"/>
    </source>
</evidence>
<keyword evidence="4" id="KW-0496">Mitochondrion</keyword>
<reference evidence="10" key="1">
    <citation type="submission" date="2023-07" db="EMBL/GenBank/DDBJ databases">
        <title>A draft genome of Kazachstania heterogenica Y-27499.</title>
        <authorList>
            <person name="Donic C."/>
            <person name="Kralova J.S."/>
            <person name="Fidel L."/>
            <person name="Ben-Dor S."/>
            <person name="Jung S."/>
        </authorList>
    </citation>
    <scope>NUCLEOTIDE SEQUENCE [LARGE SCALE GENOMIC DNA]</scope>
    <source>
        <strain evidence="10">Y27499</strain>
    </source>
</reference>
<dbReference type="PANTHER" id="PTHR21183">
    <property type="entry name" value="RIBOSOMAL PROTEIN L47, MITOCHONDRIAL-RELATED"/>
    <property type="match status" value="1"/>
</dbReference>
<evidence type="ECO:0000313" key="9">
    <source>
        <dbReference type="EMBL" id="KAK5780335.1"/>
    </source>
</evidence>
<dbReference type="PANTHER" id="PTHR21183:SF18">
    <property type="entry name" value="LARGE RIBOSOMAL SUBUNIT PROTEIN UL29M"/>
    <property type="match status" value="1"/>
</dbReference>
<dbReference type="GO" id="GO:0032543">
    <property type="term" value="P:mitochondrial translation"/>
    <property type="evidence" value="ECO:0007669"/>
    <property type="project" value="TreeGrafter"/>
</dbReference>
<dbReference type="Gene3D" id="6.10.140.1190">
    <property type="match status" value="1"/>
</dbReference>
<evidence type="ECO:0000256" key="8">
    <source>
        <dbReference type="SAM" id="MobiDB-lite"/>
    </source>
</evidence>
<dbReference type="GO" id="GO:0003735">
    <property type="term" value="F:structural constituent of ribosome"/>
    <property type="evidence" value="ECO:0007669"/>
    <property type="project" value="InterPro"/>
</dbReference>
<dbReference type="AlphaFoldDB" id="A0AAN7WI06"/>
<sequence length="350" mass="40671">MKSIRANPLSSHVGSRIVFTHTINLASSRHLHVSFINHYARTRFSPRKNDKQKKQKNPSPTTLFPIKPSTNLRVTDPIPPTKDNIQCSESHPLWQFFHDKQFIRSSDQLDLTSRAWSIPELRRKSFNDLHSLWYNCLIERNRLAREIHLIRAGLHTEIDSFVTVDERIRTTMWRIRHVLSERDIAFKNAISNDLERQKLIDEFSKTFTQVNLDSNSNSLAKDLENDDSWEKLKRFQLAVFGINEIIEENKTIDKNFVHGIKLVANLKLQKLSSIDPSIKDWYINKWGGNQLTDIAQCFVVFSCENDVKSTLDACSIVNELRSDPSKLIPENKEIQTVKSYIQKLIEFTDG</sequence>
<gene>
    <name evidence="9" type="ORF">RI543_002091</name>
</gene>
<dbReference type="EMBL" id="JAWIZZ010000041">
    <property type="protein sequence ID" value="KAK5780335.1"/>
    <property type="molecule type" value="Genomic_DNA"/>
</dbReference>
<evidence type="ECO:0000256" key="5">
    <source>
        <dbReference type="ARBA" id="ARBA00023274"/>
    </source>
</evidence>
<feature type="region of interest" description="Disordered" evidence="8">
    <location>
        <begin position="44"/>
        <end position="63"/>
    </location>
</feature>
<evidence type="ECO:0000256" key="2">
    <source>
        <dbReference type="ARBA" id="ARBA00009254"/>
    </source>
</evidence>
<organism evidence="9 10">
    <name type="scientific">Arxiozyma heterogenica</name>
    <dbReference type="NCBI Taxonomy" id="278026"/>
    <lineage>
        <taxon>Eukaryota</taxon>
        <taxon>Fungi</taxon>
        <taxon>Dikarya</taxon>
        <taxon>Ascomycota</taxon>
        <taxon>Saccharomycotina</taxon>
        <taxon>Saccharomycetes</taxon>
        <taxon>Saccharomycetales</taxon>
        <taxon>Saccharomycetaceae</taxon>
        <taxon>Arxiozyma</taxon>
    </lineage>
</organism>
<comment type="similarity">
    <text evidence="2">Belongs to the universal ribosomal protein uL29 family.</text>
</comment>
<evidence type="ECO:0000256" key="1">
    <source>
        <dbReference type="ARBA" id="ARBA00004173"/>
    </source>
</evidence>
<keyword evidence="5" id="KW-0687">Ribonucleoprotein</keyword>
<dbReference type="InterPro" id="IPR038340">
    <property type="entry name" value="MRP-L47_sf"/>
</dbReference>
<evidence type="ECO:0000256" key="6">
    <source>
        <dbReference type="ARBA" id="ARBA00035289"/>
    </source>
</evidence>
<dbReference type="Pfam" id="PF06984">
    <property type="entry name" value="MRP-L47"/>
    <property type="match status" value="1"/>
</dbReference>
<evidence type="ECO:0000256" key="4">
    <source>
        <dbReference type="ARBA" id="ARBA00023128"/>
    </source>
</evidence>
<protein>
    <recommendedName>
        <fullName evidence="6">Large ribosomal subunit protein uL29m</fullName>
    </recommendedName>
    <alternativeName>
        <fullName evidence="7">54S ribosomal protein L4, mitochondrial</fullName>
    </alternativeName>
</protein>
<keyword evidence="10" id="KW-1185">Reference proteome</keyword>
<comment type="caution">
    <text evidence="9">The sequence shown here is derived from an EMBL/GenBank/DDBJ whole genome shotgun (WGS) entry which is preliminary data.</text>
</comment>
<proteinExistence type="inferred from homology"/>
<dbReference type="Gene3D" id="6.10.330.20">
    <property type="match status" value="1"/>
</dbReference>
<accession>A0AAN7WI06</accession>
<dbReference type="GO" id="GO:0005762">
    <property type="term" value="C:mitochondrial large ribosomal subunit"/>
    <property type="evidence" value="ECO:0007669"/>
    <property type="project" value="TreeGrafter"/>
</dbReference>
<evidence type="ECO:0000256" key="3">
    <source>
        <dbReference type="ARBA" id="ARBA00022980"/>
    </source>
</evidence>
<name>A0AAN7WI06_9SACH</name>
<evidence type="ECO:0000256" key="7">
    <source>
        <dbReference type="ARBA" id="ARBA00035399"/>
    </source>
</evidence>
<dbReference type="Proteomes" id="UP001306508">
    <property type="component" value="Unassembled WGS sequence"/>
</dbReference>
<comment type="subcellular location">
    <subcellularLocation>
        <location evidence="1">Mitochondrion</location>
    </subcellularLocation>
</comment>
<dbReference type="InterPro" id="IPR010729">
    <property type="entry name" value="Ribosomal_uL29_mit"/>
</dbReference>
<keyword evidence="3" id="KW-0689">Ribosomal protein</keyword>